<evidence type="ECO:0000313" key="6">
    <source>
        <dbReference type="Proteomes" id="UP000239415"/>
    </source>
</evidence>
<dbReference type="Pfam" id="PF00196">
    <property type="entry name" value="GerE"/>
    <property type="match status" value="1"/>
</dbReference>
<evidence type="ECO:0000256" key="1">
    <source>
        <dbReference type="ARBA" id="ARBA00023015"/>
    </source>
</evidence>
<dbReference type="Proteomes" id="UP000239415">
    <property type="component" value="Unassembled WGS sequence"/>
</dbReference>
<dbReference type="EMBL" id="PVMZ01000019">
    <property type="protein sequence ID" value="PRX16573.1"/>
    <property type="molecule type" value="Genomic_DNA"/>
</dbReference>
<dbReference type="InterPro" id="IPR039420">
    <property type="entry name" value="WalR-like"/>
</dbReference>
<evidence type="ECO:0000256" key="3">
    <source>
        <dbReference type="ARBA" id="ARBA00023163"/>
    </source>
</evidence>
<name>A0A2T0K1B1_9ACTN</name>
<dbReference type="PROSITE" id="PS50043">
    <property type="entry name" value="HTH_LUXR_2"/>
    <property type="match status" value="1"/>
</dbReference>
<dbReference type="InterPro" id="IPR036388">
    <property type="entry name" value="WH-like_DNA-bd_sf"/>
</dbReference>
<dbReference type="InterPro" id="IPR000792">
    <property type="entry name" value="Tscrpt_reg_LuxR_C"/>
</dbReference>
<evidence type="ECO:0000313" key="5">
    <source>
        <dbReference type="EMBL" id="PRX16573.1"/>
    </source>
</evidence>
<proteinExistence type="predicted"/>
<dbReference type="InterPro" id="IPR016032">
    <property type="entry name" value="Sig_transdc_resp-reg_C-effctor"/>
</dbReference>
<keyword evidence="2" id="KW-0238">DNA-binding</keyword>
<dbReference type="Gene3D" id="1.10.10.10">
    <property type="entry name" value="Winged helix-like DNA-binding domain superfamily/Winged helix DNA-binding domain"/>
    <property type="match status" value="1"/>
</dbReference>
<feature type="domain" description="HTH luxR-type" evidence="4">
    <location>
        <begin position="684"/>
        <end position="749"/>
    </location>
</feature>
<dbReference type="GO" id="GO:0003677">
    <property type="term" value="F:DNA binding"/>
    <property type="evidence" value="ECO:0007669"/>
    <property type="project" value="UniProtKB-KW"/>
</dbReference>
<dbReference type="CDD" id="cd06170">
    <property type="entry name" value="LuxR_C_like"/>
    <property type="match status" value="1"/>
</dbReference>
<dbReference type="SMART" id="SM00421">
    <property type="entry name" value="HTH_LUXR"/>
    <property type="match status" value="1"/>
</dbReference>
<dbReference type="SUPFAM" id="SSF46894">
    <property type="entry name" value="C-terminal effector domain of the bipartite response regulators"/>
    <property type="match status" value="1"/>
</dbReference>
<dbReference type="PANTHER" id="PTHR43214">
    <property type="entry name" value="TWO-COMPONENT RESPONSE REGULATOR"/>
    <property type="match status" value="1"/>
</dbReference>
<keyword evidence="6" id="KW-1185">Reference proteome</keyword>
<dbReference type="GO" id="GO:0006355">
    <property type="term" value="P:regulation of DNA-templated transcription"/>
    <property type="evidence" value="ECO:0007669"/>
    <property type="project" value="InterPro"/>
</dbReference>
<dbReference type="OrthoDB" id="4811808at2"/>
<gene>
    <name evidence="5" type="ORF">CLV67_119154</name>
</gene>
<dbReference type="RefSeq" id="WP_106326948.1">
    <property type="nucleotide sequence ID" value="NZ_BOMO01000126.1"/>
</dbReference>
<organism evidence="5 6">
    <name type="scientific">Actinoplanes italicus</name>
    <dbReference type="NCBI Taxonomy" id="113567"/>
    <lineage>
        <taxon>Bacteria</taxon>
        <taxon>Bacillati</taxon>
        <taxon>Actinomycetota</taxon>
        <taxon>Actinomycetes</taxon>
        <taxon>Micromonosporales</taxon>
        <taxon>Micromonosporaceae</taxon>
        <taxon>Actinoplanes</taxon>
    </lineage>
</organism>
<protein>
    <submittedName>
        <fullName evidence="5">Regulatory LuxR family protein</fullName>
    </submittedName>
</protein>
<sequence>MTVVVGVDGSGRTHRLRTLAATVTGPLWWPAALAEAGNRLVVVDDAHRLDAAALRELTAACRAGVPVLLSRRPTVDRPELAELDEAASADGVEVLGPLDRDRIANLVATVTGRPVSPDVAAAVHEASAGLPAIAAALAAAPAGSTPPPLLARVQRRFAVLDSVVVTAARVLALRLDLADRIVAAACGIDVTTLTGALRTLRDEGLILFERMIPAMAEAVLAELPGAERRRLHDAVAGALIEAGADPITAAGQLRAARSSSAIAAGVYRQAGERLRFSDPAAALGWFDDAADAGAEPVDLAPGRAEASALLGLTTEVPEGGGRPALLAGAVAAHQGRAARAASLLNAAPAPGPALAVPSLVGIGQIAEAREAAATVAPAAFLRLAEGVLAAGEPAVALPLLIEAAEAAERGTPQVVLPDTPHALAAVVAVAAGDVASAEHQLTRARAARIGGPVADERHRLLLAWARMRAGRYETALRELRRPDGVETSGRDRLVRAALAAGIARRRGDIAGLRDAWTGVEPLLARRVVDLWQLEVVEELAVAAARLRRLARVEPIVGLLDDIVTGLGGPVSWVVALDWLRLQTAIATDDPAAAAEVAGRLAGVDSAEPRPFAQCVAAGRWAAVLAGQVDTEAVLAATEDLLAAQLPWEGSRLAGQAAIRTSDATAARRLLERARELSEPDTDTPRQAAGGLSEREVTVARLVLAGSTHREIGAQLYIAPKTVEHHVARIRGKLGANTRAELLAMLREMLGD</sequence>
<accession>A0A2T0K1B1</accession>
<reference evidence="5 6" key="1">
    <citation type="submission" date="2018-03" db="EMBL/GenBank/DDBJ databases">
        <title>Genomic Encyclopedia of Archaeal and Bacterial Type Strains, Phase II (KMG-II): from individual species to whole genera.</title>
        <authorList>
            <person name="Goeker M."/>
        </authorList>
    </citation>
    <scope>NUCLEOTIDE SEQUENCE [LARGE SCALE GENOMIC DNA]</scope>
    <source>
        <strain evidence="5 6">DSM 43146</strain>
    </source>
</reference>
<dbReference type="PRINTS" id="PR00038">
    <property type="entry name" value="HTHLUXR"/>
</dbReference>
<evidence type="ECO:0000256" key="2">
    <source>
        <dbReference type="ARBA" id="ARBA00023125"/>
    </source>
</evidence>
<keyword evidence="3" id="KW-0804">Transcription</keyword>
<comment type="caution">
    <text evidence="5">The sequence shown here is derived from an EMBL/GenBank/DDBJ whole genome shotgun (WGS) entry which is preliminary data.</text>
</comment>
<evidence type="ECO:0000259" key="4">
    <source>
        <dbReference type="PROSITE" id="PS50043"/>
    </source>
</evidence>
<dbReference type="AlphaFoldDB" id="A0A2T0K1B1"/>
<keyword evidence="1" id="KW-0805">Transcription regulation</keyword>
<dbReference type="PANTHER" id="PTHR43214:SF41">
    <property type="entry name" value="NITRATE_NITRITE RESPONSE REGULATOR PROTEIN NARP"/>
    <property type="match status" value="1"/>
</dbReference>